<keyword evidence="1" id="KW-1133">Transmembrane helix</keyword>
<dbReference type="Proteomes" id="UP000276232">
    <property type="component" value="Unassembled WGS sequence"/>
</dbReference>
<evidence type="ECO:0000313" key="2">
    <source>
        <dbReference type="EMBL" id="ROP42811.1"/>
    </source>
</evidence>
<sequence>MRLVQPRGVRVALVVFAVVWAAFVGVGLLLPGLAGDPLRLVAGVLLLLAGWFVSWRQATTSVVSDGDDLVVRGDWRTVRLPRAALADVRAEGGPRPARSTAARELVAVLRDGSRVVLAVTGVMGVAVVAPEQREADLAAVRRWAGLP</sequence>
<evidence type="ECO:0000256" key="1">
    <source>
        <dbReference type="SAM" id="Phobius"/>
    </source>
</evidence>
<evidence type="ECO:0000313" key="3">
    <source>
        <dbReference type="Proteomes" id="UP000276232"/>
    </source>
</evidence>
<protein>
    <recommendedName>
        <fullName evidence="4">PH (Pleckstrin Homology) domain-containing protein</fullName>
    </recommendedName>
</protein>
<feature type="transmembrane region" description="Helical" evidence="1">
    <location>
        <begin position="37"/>
        <end position="55"/>
    </location>
</feature>
<feature type="transmembrane region" description="Helical" evidence="1">
    <location>
        <begin position="12"/>
        <end position="31"/>
    </location>
</feature>
<evidence type="ECO:0008006" key="4">
    <source>
        <dbReference type="Google" id="ProtNLM"/>
    </source>
</evidence>
<dbReference type="EMBL" id="RJKN01000005">
    <property type="protein sequence ID" value="ROP42811.1"/>
    <property type="molecule type" value="Genomic_DNA"/>
</dbReference>
<organism evidence="2 3">
    <name type="scientific">Pseudokineococcus lusitanus</name>
    <dbReference type="NCBI Taxonomy" id="763993"/>
    <lineage>
        <taxon>Bacteria</taxon>
        <taxon>Bacillati</taxon>
        <taxon>Actinomycetota</taxon>
        <taxon>Actinomycetes</taxon>
        <taxon>Kineosporiales</taxon>
        <taxon>Kineosporiaceae</taxon>
        <taxon>Pseudokineococcus</taxon>
    </lineage>
</organism>
<dbReference type="AlphaFoldDB" id="A0A3N1HK35"/>
<keyword evidence="1" id="KW-0472">Membrane</keyword>
<reference evidence="2 3" key="1">
    <citation type="journal article" date="2015" name="Stand. Genomic Sci.">
        <title>Genomic Encyclopedia of Bacterial and Archaeal Type Strains, Phase III: the genomes of soil and plant-associated and newly described type strains.</title>
        <authorList>
            <person name="Whitman W.B."/>
            <person name="Woyke T."/>
            <person name="Klenk H.P."/>
            <person name="Zhou Y."/>
            <person name="Lilburn T.G."/>
            <person name="Beck B.J."/>
            <person name="De Vos P."/>
            <person name="Vandamme P."/>
            <person name="Eisen J.A."/>
            <person name="Garrity G."/>
            <person name="Hugenholtz P."/>
            <person name="Kyrpides N.C."/>
        </authorList>
    </citation>
    <scope>NUCLEOTIDE SEQUENCE [LARGE SCALE GENOMIC DNA]</scope>
    <source>
        <strain evidence="2 3">CECT 7306</strain>
    </source>
</reference>
<name>A0A3N1HK35_9ACTN</name>
<dbReference type="InParanoid" id="A0A3N1HK35"/>
<accession>A0A3N1HK35</accession>
<keyword evidence="3" id="KW-1185">Reference proteome</keyword>
<comment type="caution">
    <text evidence="2">The sequence shown here is derived from an EMBL/GenBank/DDBJ whole genome shotgun (WGS) entry which is preliminary data.</text>
</comment>
<keyword evidence="1" id="KW-0812">Transmembrane</keyword>
<gene>
    <name evidence="2" type="ORF">EDC03_2098</name>
</gene>
<proteinExistence type="predicted"/>